<name>F6YDG1_CIOIN</name>
<feature type="region of interest" description="Disordered" evidence="7">
    <location>
        <begin position="462"/>
        <end position="482"/>
    </location>
</feature>
<feature type="compositionally biased region" description="Basic and acidic residues" evidence="7">
    <location>
        <begin position="233"/>
        <end position="245"/>
    </location>
</feature>
<dbReference type="FunCoup" id="F6YDG1">
    <property type="interactions" value="287"/>
</dbReference>
<dbReference type="STRING" id="7719.ENSCINP00000005419"/>
<dbReference type="GeneTree" id="ENSGT00390000016127"/>
<sequence length="586" mass="67273">ELDLVDVLSNESAHAMLEAEIERYVLNTCKGEFEQSWMTPEDGGLLQVADQFNYFSTKLPFFDINLPINVDKAKWNKTLCFMLYGAYTKLRISEMLDIITDYPESVPTIQDLKLCLQHTRQRPRLIDSLKNDIRNRVLHPGVSTQNIITVYISAVKALRELDSTGVVMEMVLEPCTTYLTSRQREDAVRMIMQGLLGDEGTNDLAAELANSQETDQSKCWNERVTENPEDWIPDPREADPHKVDKSSRTSDIVTLFIGMYGSKEKFIWEYQKLLSKRLMQTWYDEKSESTEIRNLELLKMRFGEDDMSKCAVMLKDIADSKRINSLVKEKHTKQDDQQSDIDVRTMIVSSHFWPTIPSQTMEPPEKIAELLQLFNKGYEGLKASRSLKWISGVGMVEIEIELNNKKLEFKVPPLQATIISHFEETETWTLAELSDKIKVPPTVLRRKMSFWMQRGVLKQSSTDTYSTTEGSSDAPLPSDVASSSSITGGCLVACDEEEEENSNQNIEKEKKEKVFFQMFWFYIKGMLKNFQSLPIDRIHKMLKMFAVNDANMQIELPQLKQILNEKVQQGLLVLNGGKFKLSDDAK</sequence>
<reference evidence="9" key="2">
    <citation type="journal article" date="2008" name="Genome Biol.">
        <title>Improved genome assembly and evidence-based global gene model set for the chordate Ciona intestinalis: new insight into intron and operon populations.</title>
        <authorList>
            <person name="Satou Y."/>
            <person name="Mineta K."/>
            <person name="Ogasawara M."/>
            <person name="Sasakura Y."/>
            <person name="Shoguchi E."/>
            <person name="Ueno K."/>
            <person name="Yamada L."/>
            <person name="Matsumoto J."/>
            <person name="Wasserscheid J."/>
            <person name="Dewar K."/>
            <person name="Wiley G.B."/>
            <person name="Macmil S.L."/>
            <person name="Roe B.A."/>
            <person name="Zeller R.W."/>
            <person name="Hastings K.E."/>
            <person name="Lemaire P."/>
            <person name="Lindquist E."/>
            <person name="Endo T."/>
            <person name="Hotta K."/>
            <person name="Inaba K."/>
        </authorList>
    </citation>
    <scope>NUCLEOTIDE SEQUENCE [LARGE SCALE GENOMIC DNA]</scope>
    <source>
        <strain evidence="9">wild type</strain>
    </source>
</reference>
<dbReference type="SMART" id="SM01013">
    <property type="entry name" value="APC2"/>
    <property type="match status" value="1"/>
</dbReference>
<evidence type="ECO:0000256" key="7">
    <source>
        <dbReference type="SAM" id="MobiDB-lite"/>
    </source>
</evidence>
<dbReference type="Gene3D" id="1.20.1310.10">
    <property type="entry name" value="Cullin Repeats"/>
    <property type="match status" value="1"/>
</dbReference>
<dbReference type="SUPFAM" id="SSF46785">
    <property type="entry name" value="Winged helix' DNA-binding domain"/>
    <property type="match status" value="1"/>
</dbReference>
<evidence type="ECO:0000256" key="3">
    <source>
        <dbReference type="ARBA" id="ARBA00022776"/>
    </source>
</evidence>
<dbReference type="GO" id="GO:0007091">
    <property type="term" value="P:metaphase/anaphase transition of mitotic cell cycle"/>
    <property type="evidence" value="ECO:0000318"/>
    <property type="project" value="GO_Central"/>
</dbReference>
<dbReference type="InterPro" id="IPR057975">
    <property type="entry name" value="TPR_ANAPC2"/>
</dbReference>
<evidence type="ECO:0000256" key="2">
    <source>
        <dbReference type="ARBA" id="ARBA00022618"/>
    </source>
</evidence>
<dbReference type="HOGENOM" id="CLU_007149_4_2_1"/>
<protein>
    <recommendedName>
        <fullName evidence="1">Anaphase-promoting complex subunit 2</fullName>
    </recommendedName>
</protein>
<evidence type="ECO:0000259" key="8">
    <source>
        <dbReference type="PROSITE" id="PS50069"/>
    </source>
</evidence>
<dbReference type="Ensembl" id="ENSCINT00000005419.3">
    <property type="protein sequence ID" value="ENSCINP00000005419.3"/>
    <property type="gene ID" value="ENSCING00000002661.3"/>
</dbReference>
<dbReference type="InterPro" id="IPR036390">
    <property type="entry name" value="WH_DNA-bd_sf"/>
</dbReference>
<evidence type="ECO:0000256" key="1">
    <source>
        <dbReference type="ARBA" id="ARBA00016068"/>
    </source>
</evidence>
<dbReference type="InterPro" id="IPR044554">
    <property type="entry name" value="ANAPC2"/>
</dbReference>
<dbReference type="InterPro" id="IPR016158">
    <property type="entry name" value="Cullin_homology"/>
</dbReference>
<evidence type="ECO:0000256" key="5">
    <source>
        <dbReference type="ARBA" id="ARBA00023306"/>
    </source>
</evidence>
<keyword evidence="2" id="KW-0132">Cell division</keyword>
<dbReference type="GO" id="GO:0031625">
    <property type="term" value="F:ubiquitin protein ligase binding"/>
    <property type="evidence" value="ECO:0007669"/>
    <property type="project" value="InterPro"/>
</dbReference>
<dbReference type="InterPro" id="IPR059120">
    <property type="entry name" value="Cullin-like_AB"/>
</dbReference>
<evidence type="ECO:0000313" key="9">
    <source>
        <dbReference type="Ensembl" id="ENSCINP00000005419.3"/>
    </source>
</evidence>
<accession>F6YDG1</accession>
<reference evidence="10" key="1">
    <citation type="journal article" date="2002" name="Science">
        <title>The draft genome of Ciona intestinalis: insights into chordate and vertebrate origins.</title>
        <authorList>
            <person name="Dehal P."/>
            <person name="Satou Y."/>
            <person name="Campbell R.K."/>
            <person name="Chapman J."/>
            <person name="Degnan B."/>
            <person name="De Tomaso A."/>
            <person name="Davidson B."/>
            <person name="Di Gregorio A."/>
            <person name="Gelpke M."/>
            <person name="Goodstein D.M."/>
            <person name="Harafuji N."/>
            <person name="Hastings K.E."/>
            <person name="Ho I."/>
            <person name="Hotta K."/>
            <person name="Huang W."/>
            <person name="Kawashima T."/>
            <person name="Lemaire P."/>
            <person name="Martinez D."/>
            <person name="Meinertzhagen I.A."/>
            <person name="Necula S."/>
            <person name="Nonaka M."/>
            <person name="Putnam N."/>
            <person name="Rash S."/>
            <person name="Saiga H."/>
            <person name="Satake M."/>
            <person name="Terry A."/>
            <person name="Yamada L."/>
            <person name="Wang H.G."/>
            <person name="Awazu S."/>
            <person name="Azumi K."/>
            <person name="Boore J."/>
            <person name="Branno M."/>
            <person name="Chin-Bow S."/>
            <person name="DeSantis R."/>
            <person name="Doyle S."/>
            <person name="Francino P."/>
            <person name="Keys D.N."/>
            <person name="Haga S."/>
            <person name="Hayashi H."/>
            <person name="Hino K."/>
            <person name="Imai K.S."/>
            <person name="Inaba K."/>
            <person name="Kano S."/>
            <person name="Kobayashi K."/>
            <person name="Kobayashi M."/>
            <person name="Lee B.I."/>
            <person name="Makabe K.W."/>
            <person name="Manohar C."/>
            <person name="Matassi G."/>
            <person name="Medina M."/>
            <person name="Mochizuki Y."/>
            <person name="Mount S."/>
            <person name="Morishita T."/>
            <person name="Miura S."/>
            <person name="Nakayama A."/>
            <person name="Nishizaka S."/>
            <person name="Nomoto H."/>
            <person name="Ohta F."/>
            <person name="Oishi K."/>
            <person name="Rigoutsos I."/>
            <person name="Sano M."/>
            <person name="Sasaki A."/>
            <person name="Sasakura Y."/>
            <person name="Shoguchi E."/>
            <person name="Shin-i T."/>
            <person name="Spagnuolo A."/>
            <person name="Stainier D."/>
            <person name="Suzuki M.M."/>
            <person name="Tassy O."/>
            <person name="Takatori N."/>
            <person name="Tokuoka M."/>
            <person name="Yagi K."/>
            <person name="Yoshizaki F."/>
            <person name="Wada S."/>
            <person name="Zhang C."/>
            <person name="Hyatt P.D."/>
            <person name="Larimer F."/>
            <person name="Detter C."/>
            <person name="Doggett N."/>
            <person name="Glavina T."/>
            <person name="Hawkins T."/>
            <person name="Richardson P."/>
            <person name="Lucas S."/>
            <person name="Kohara Y."/>
            <person name="Levine M."/>
            <person name="Satoh N."/>
            <person name="Rokhsar D.S."/>
        </authorList>
    </citation>
    <scope>NUCLEOTIDE SEQUENCE [LARGE SCALE GENOMIC DNA]</scope>
</reference>
<dbReference type="PROSITE" id="PS50069">
    <property type="entry name" value="CULLIN_2"/>
    <property type="match status" value="1"/>
</dbReference>
<dbReference type="InParanoid" id="F6YDG1"/>
<reference evidence="9" key="4">
    <citation type="submission" date="2025-09" db="UniProtKB">
        <authorList>
            <consortium name="Ensembl"/>
        </authorList>
    </citation>
    <scope>IDENTIFICATION</scope>
</reference>
<dbReference type="PANTHER" id="PTHR45957:SF1">
    <property type="entry name" value="ANAPHASE-PROMOTING COMPLEX SUBUNIT 2"/>
    <property type="match status" value="1"/>
</dbReference>
<feature type="domain" description="Cullin family profile" evidence="8">
    <location>
        <begin position="253"/>
        <end position="452"/>
    </location>
</feature>
<dbReference type="OMA" id="AAKWQES"/>
<keyword evidence="3" id="KW-0498">Mitosis</keyword>
<evidence type="ECO:0000313" key="10">
    <source>
        <dbReference type="Proteomes" id="UP000008144"/>
    </source>
</evidence>
<dbReference type="Pfam" id="PF08672">
    <property type="entry name" value="ANAPC2"/>
    <property type="match status" value="1"/>
</dbReference>
<dbReference type="GO" id="GO:0051301">
    <property type="term" value="P:cell division"/>
    <property type="evidence" value="ECO:0007669"/>
    <property type="project" value="UniProtKB-KW"/>
</dbReference>
<reference evidence="9" key="3">
    <citation type="submission" date="2025-08" db="UniProtKB">
        <authorList>
            <consortium name="Ensembl"/>
        </authorList>
    </citation>
    <scope>IDENTIFICATION</scope>
</reference>
<feature type="compositionally biased region" description="Polar residues" evidence="7">
    <location>
        <begin position="462"/>
        <end position="471"/>
    </location>
</feature>
<dbReference type="Pfam" id="PF26557">
    <property type="entry name" value="Cullin_AB"/>
    <property type="match status" value="1"/>
</dbReference>
<feature type="region of interest" description="Disordered" evidence="7">
    <location>
        <begin position="226"/>
        <end position="245"/>
    </location>
</feature>
<dbReference type="GO" id="GO:0006511">
    <property type="term" value="P:ubiquitin-dependent protein catabolic process"/>
    <property type="evidence" value="ECO:0007669"/>
    <property type="project" value="InterPro"/>
</dbReference>
<organism evidence="9 10">
    <name type="scientific">Ciona intestinalis</name>
    <name type="common">Transparent sea squirt</name>
    <name type="synonym">Ascidia intestinalis</name>
    <dbReference type="NCBI Taxonomy" id="7719"/>
    <lineage>
        <taxon>Eukaryota</taxon>
        <taxon>Metazoa</taxon>
        <taxon>Chordata</taxon>
        <taxon>Tunicata</taxon>
        <taxon>Ascidiacea</taxon>
        <taxon>Phlebobranchia</taxon>
        <taxon>Cionidae</taxon>
        <taxon>Ciona</taxon>
    </lineage>
</organism>
<evidence type="ECO:0000256" key="4">
    <source>
        <dbReference type="ARBA" id="ARBA00022786"/>
    </source>
</evidence>
<dbReference type="InterPro" id="IPR014786">
    <property type="entry name" value="ANAPC2_C"/>
</dbReference>
<dbReference type="Proteomes" id="UP000008144">
    <property type="component" value="Chromosome 9"/>
</dbReference>
<dbReference type="GO" id="GO:0005680">
    <property type="term" value="C:anaphase-promoting complex"/>
    <property type="evidence" value="ECO:0000318"/>
    <property type="project" value="GO_Central"/>
</dbReference>
<dbReference type="GO" id="GO:0070979">
    <property type="term" value="P:protein K11-linked ubiquitination"/>
    <property type="evidence" value="ECO:0000318"/>
    <property type="project" value="GO_Central"/>
</dbReference>
<dbReference type="InterPro" id="IPR036388">
    <property type="entry name" value="WH-like_DNA-bd_sf"/>
</dbReference>
<dbReference type="Pfam" id="PF25773">
    <property type="entry name" value="TPR_ANAPC2"/>
    <property type="match status" value="1"/>
</dbReference>
<dbReference type="SUPFAM" id="SSF75632">
    <property type="entry name" value="Cullin homology domain"/>
    <property type="match status" value="1"/>
</dbReference>
<dbReference type="EMBL" id="EAAA01002954">
    <property type="status" value="NOT_ANNOTATED_CDS"/>
    <property type="molecule type" value="Genomic_DNA"/>
</dbReference>
<dbReference type="InterPro" id="IPR036317">
    <property type="entry name" value="Cullin_homology_sf"/>
</dbReference>
<dbReference type="AlphaFoldDB" id="F6YDG1"/>
<keyword evidence="4" id="KW-0833">Ubl conjugation pathway</keyword>
<dbReference type="Gene3D" id="1.10.10.10">
    <property type="entry name" value="Winged helix-like DNA-binding domain superfamily/Winged helix DNA-binding domain"/>
    <property type="match status" value="1"/>
</dbReference>
<dbReference type="Gene3D" id="3.30.230.130">
    <property type="entry name" value="Cullin, Chain C, Domain 2"/>
    <property type="match status" value="1"/>
</dbReference>
<evidence type="ECO:0000256" key="6">
    <source>
        <dbReference type="PROSITE-ProRule" id="PRU00330"/>
    </source>
</evidence>
<proteinExistence type="inferred from homology"/>
<dbReference type="SMART" id="SM00182">
    <property type="entry name" value="CULLIN"/>
    <property type="match status" value="1"/>
</dbReference>
<dbReference type="PANTHER" id="PTHR45957">
    <property type="entry name" value="ANAPHASE-PROMOTING COMPLEX SUBUNIT 2"/>
    <property type="match status" value="1"/>
</dbReference>
<keyword evidence="10" id="KW-1185">Reference proteome</keyword>
<keyword evidence="5" id="KW-0131">Cell cycle</keyword>
<comment type="similarity">
    <text evidence="6">Belongs to the cullin family.</text>
</comment>